<protein>
    <submittedName>
        <fullName evidence="6">ABC exporter membrane fusion protein</fullName>
    </submittedName>
</protein>
<keyword evidence="4" id="KW-0812">Transmembrane</keyword>
<feature type="coiled-coil region" evidence="3">
    <location>
        <begin position="166"/>
        <end position="274"/>
    </location>
</feature>
<dbReference type="InterPro" id="IPR014315">
    <property type="entry name" value="ABC_heterocyst_DevB"/>
</dbReference>
<evidence type="ECO:0000256" key="2">
    <source>
        <dbReference type="ARBA" id="ARBA00023054"/>
    </source>
</evidence>
<dbReference type="Gene3D" id="2.40.50.100">
    <property type="match status" value="1"/>
</dbReference>
<accession>A0A964FFE9</accession>
<evidence type="ECO:0000313" key="7">
    <source>
        <dbReference type="Proteomes" id="UP000729733"/>
    </source>
</evidence>
<comment type="subcellular location">
    <subcellularLocation>
        <location evidence="1">Cell envelope</location>
    </subcellularLocation>
</comment>
<dbReference type="EMBL" id="JADWDC010000013">
    <property type="protein sequence ID" value="MCC0176846.1"/>
    <property type="molecule type" value="Genomic_DNA"/>
</dbReference>
<dbReference type="Gene3D" id="2.40.30.170">
    <property type="match status" value="1"/>
</dbReference>
<dbReference type="PANTHER" id="PTHR32347:SF27">
    <property type="entry name" value="RND EFFLUX PUMP MEMBRANE FUSION PROTEIN BARREL-SANDWICH DOMAIN-CONTAINING PROTEIN"/>
    <property type="match status" value="1"/>
</dbReference>
<reference evidence="6" key="1">
    <citation type="journal article" date="2021" name="Antonie Van Leeuwenhoek">
        <title>Draft genome and description of Waterburya agarophytonicola gen. nov. sp. nov. (Pleurocapsales, Cyanobacteria): a seaweed symbiont.</title>
        <authorList>
            <person name="Bonthond G."/>
            <person name="Shalygin S."/>
            <person name="Bayer T."/>
            <person name="Weinberger F."/>
        </authorList>
    </citation>
    <scope>NUCLEOTIDE SEQUENCE</scope>
    <source>
        <strain evidence="6">KI4</strain>
    </source>
</reference>
<evidence type="ECO:0000256" key="3">
    <source>
        <dbReference type="SAM" id="Coils"/>
    </source>
</evidence>
<proteinExistence type="predicted"/>
<dbReference type="Pfam" id="PF25881">
    <property type="entry name" value="HH_YBHG"/>
    <property type="match status" value="1"/>
</dbReference>
<dbReference type="SUPFAM" id="SSF111369">
    <property type="entry name" value="HlyD-like secretion proteins"/>
    <property type="match status" value="2"/>
</dbReference>
<evidence type="ECO:0000259" key="5">
    <source>
        <dbReference type="Pfam" id="PF25881"/>
    </source>
</evidence>
<name>A0A964FFE9_9CYAN</name>
<keyword evidence="7" id="KW-1185">Reference proteome</keyword>
<dbReference type="NCBIfam" id="TIGR02971">
    <property type="entry name" value="heterocyst_DevB"/>
    <property type="match status" value="1"/>
</dbReference>
<feature type="domain" description="YbhG-like alpha-helical hairpin" evidence="5">
    <location>
        <begin position="157"/>
        <end position="238"/>
    </location>
</feature>
<dbReference type="Gene3D" id="1.10.287.470">
    <property type="entry name" value="Helix hairpin bin"/>
    <property type="match status" value="1"/>
</dbReference>
<gene>
    <name evidence="6" type="ORF">I4641_07630</name>
</gene>
<feature type="transmembrane region" description="Helical" evidence="4">
    <location>
        <begin position="21"/>
        <end position="39"/>
    </location>
</feature>
<dbReference type="AlphaFoldDB" id="A0A964FFE9"/>
<keyword evidence="2 3" id="KW-0175">Coiled coil</keyword>
<evidence type="ECO:0000256" key="4">
    <source>
        <dbReference type="SAM" id="Phobius"/>
    </source>
</evidence>
<dbReference type="Proteomes" id="UP000729733">
    <property type="component" value="Unassembled WGS sequence"/>
</dbReference>
<sequence length="400" mass="43167">MEYTADNKTKSSKPLVKKIPALVIGLALMLGGVTVYRLTQTDTSQSEVPVQTMPEIKTVTALGRLEPSGEIIQISVSSGASGNRIDELLVKEGDEIEKGQVIAVLDSRDRLEAALNQSQEEVKVAQANLELVKAGAKTGEIKAQEAAIARIEAESSNNIIAQSATVSRIKAELNNAQVEYQRYEQLYQDGAISASERDSKYLALETAKEQVAEAQANLNRIKSSQQEQIAEAKATLNKIAEVRPVDIAVAEAEVRQAQAAVKTTQAELDRAYIKSPQAGTVIKTMIRPGEIASSDEGIARIGQIKEMYAVAEVYESDISKVKLGQPVTVTSSAIEGKLEGTVERIGLEIERQEVVNTDPTSNIDARVVEVKVKLDQESSQKVAGLTNLQVNARIEVASSK</sequence>
<comment type="caution">
    <text evidence="6">The sequence shown here is derived from an EMBL/GenBank/DDBJ whole genome shotgun (WGS) entry which is preliminary data.</text>
</comment>
<dbReference type="PRINTS" id="PR01490">
    <property type="entry name" value="RTXTOXIND"/>
</dbReference>
<dbReference type="InterPro" id="IPR050465">
    <property type="entry name" value="UPF0194_transport"/>
</dbReference>
<dbReference type="RefSeq" id="WP_229639882.1">
    <property type="nucleotide sequence ID" value="NZ_JADWDC010000013.1"/>
</dbReference>
<evidence type="ECO:0000256" key="1">
    <source>
        <dbReference type="ARBA" id="ARBA00004196"/>
    </source>
</evidence>
<dbReference type="PANTHER" id="PTHR32347">
    <property type="entry name" value="EFFLUX SYSTEM COMPONENT YKNX-RELATED"/>
    <property type="match status" value="1"/>
</dbReference>
<dbReference type="InterPro" id="IPR059052">
    <property type="entry name" value="HH_YbhG-like"/>
</dbReference>
<dbReference type="GO" id="GO:0030313">
    <property type="term" value="C:cell envelope"/>
    <property type="evidence" value="ECO:0007669"/>
    <property type="project" value="UniProtKB-SubCell"/>
</dbReference>
<keyword evidence="4" id="KW-0472">Membrane</keyword>
<keyword evidence="4" id="KW-1133">Transmembrane helix</keyword>
<organism evidence="6 7">
    <name type="scientific">Waterburya agarophytonicola KI4</name>
    <dbReference type="NCBI Taxonomy" id="2874699"/>
    <lineage>
        <taxon>Bacteria</taxon>
        <taxon>Bacillati</taxon>
        <taxon>Cyanobacteriota</taxon>
        <taxon>Cyanophyceae</taxon>
        <taxon>Pleurocapsales</taxon>
        <taxon>Hyellaceae</taxon>
        <taxon>Waterburya</taxon>
        <taxon>Waterburya agarophytonicola</taxon>
    </lineage>
</organism>
<evidence type="ECO:0000313" key="6">
    <source>
        <dbReference type="EMBL" id="MCC0176846.1"/>
    </source>
</evidence>